<comment type="caution">
    <text evidence="2">The sequence shown here is derived from an EMBL/GenBank/DDBJ whole genome shotgun (WGS) entry which is preliminary data.</text>
</comment>
<proteinExistence type="predicted"/>
<reference evidence="2 3" key="1">
    <citation type="submission" date="2018-10" db="EMBL/GenBank/DDBJ databases">
        <title>Isolation from soil.</title>
        <authorList>
            <person name="Hu J."/>
        </authorList>
    </citation>
    <scope>NUCLEOTIDE SEQUENCE [LARGE SCALE GENOMIC DNA]</scope>
    <source>
        <strain evidence="2 3">NEAU-Ht49</strain>
    </source>
</reference>
<gene>
    <name evidence="2" type="ORF">EBO15_22070</name>
</gene>
<sequence>MSKRMREPISTRDSRILVDSPPVSRYVATEQWPFLCWNATIRSSGSTVRAWSLANHHRAQLPLTGSGSLRRWPVRVFQTRQVRWSFPGSAWPATSHRASAVKARARTGPFGTDQESARIRCSGAEPSTEYDPTS</sequence>
<evidence type="ECO:0000313" key="2">
    <source>
        <dbReference type="EMBL" id="RMI41665.1"/>
    </source>
</evidence>
<keyword evidence="3" id="KW-1185">Reference proteome</keyword>
<evidence type="ECO:0000313" key="3">
    <source>
        <dbReference type="Proteomes" id="UP000282674"/>
    </source>
</evidence>
<feature type="region of interest" description="Disordered" evidence="1">
    <location>
        <begin position="96"/>
        <end position="134"/>
    </location>
</feature>
<dbReference type="EMBL" id="RFFG01000040">
    <property type="protein sequence ID" value="RMI41665.1"/>
    <property type="molecule type" value="Genomic_DNA"/>
</dbReference>
<organism evidence="2 3">
    <name type="scientific">Actinomadura harenae</name>
    <dbReference type="NCBI Taxonomy" id="2483351"/>
    <lineage>
        <taxon>Bacteria</taxon>
        <taxon>Bacillati</taxon>
        <taxon>Actinomycetota</taxon>
        <taxon>Actinomycetes</taxon>
        <taxon>Streptosporangiales</taxon>
        <taxon>Thermomonosporaceae</taxon>
        <taxon>Actinomadura</taxon>
    </lineage>
</organism>
<name>A0A3M2LZY5_9ACTN</name>
<evidence type="ECO:0000256" key="1">
    <source>
        <dbReference type="SAM" id="MobiDB-lite"/>
    </source>
</evidence>
<dbReference type="Proteomes" id="UP000282674">
    <property type="component" value="Unassembled WGS sequence"/>
</dbReference>
<accession>A0A3M2LZY5</accession>
<protein>
    <submittedName>
        <fullName evidence="2">Uncharacterized protein</fullName>
    </submittedName>
</protein>
<dbReference type="AlphaFoldDB" id="A0A3M2LZY5"/>